<dbReference type="OrthoDB" id="191706at2759"/>
<evidence type="ECO:0000256" key="3">
    <source>
        <dbReference type="ARBA" id="ARBA00022692"/>
    </source>
</evidence>
<feature type="transmembrane region" description="Helical" evidence="6">
    <location>
        <begin position="55"/>
        <end position="74"/>
    </location>
</feature>
<keyword evidence="9" id="KW-1185">Reference proteome</keyword>
<evidence type="ECO:0000256" key="5">
    <source>
        <dbReference type="ARBA" id="ARBA00023136"/>
    </source>
</evidence>
<protein>
    <submittedName>
        <fullName evidence="8">DNA damage-regulated autophagy modulator protein 2</fullName>
    </submittedName>
</protein>
<dbReference type="PANTHER" id="PTHR21324:SF2">
    <property type="entry name" value="EG:22E5.9 PROTEIN"/>
    <property type="match status" value="1"/>
</dbReference>
<reference evidence="8 9" key="1">
    <citation type="submission" date="2015-12" db="EMBL/GenBank/DDBJ databases">
        <title>The genome of Folsomia candida.</title>
        <authorList>
            <person name="Faddeeva A."/>
            <person name="Derks M.F."/>
            <person name="Anvar Y."/>
            <person name="Smit S."/>
            <person name="Van Straalen N."/>
            <person name="Roelofs D."/>
        </authorList>
    </citation>
    <scope>NUCLEOTIDE SEQUENCE [LARGE SCALE GENOMIC DNA]</scope>
    <source>
        <strain evidence="8 9">VU population</strain>
        <tissue evidence="8">Whole body</tissue>
    </source>
</reference>
<feature type="transmembrane region" description="Helical" evidence="6">
    <location>
        <begin position="100"/>
        <end position="121"/>
    </location>
</feature>
<accession>A0A226DI32</accession>
<dbReference type="STRING" id="158441.A0A226DI32"/>
<feature type="transmembrane region" description="Helical" evidence="6">
    <location>
        <begin position="212"/>
        <end position="234"/>
    </location>
</feature>
<feature type="domain" description="CWH43-like N-terminal" evidence="7">
    <location>
        <begin position="9"/>
        <end position="242"/>
    </location>
</feature>
<dbReference type="AlphaFoldDB" id="A0A226DI32"/>
<dbReference type="Proteomes" id="UP000198287">
    <property type="component" value="Unassembled WGS sequence"/>
</dbReference>
<comment type="similarity">
    <text evidence="2">Belongs to the DRAM/TMEM150 family.</text>
</comment>
<keyword evidence="5 6" id="KW-0472">Membrane</keyword>
<dbReference type="GO" id="GO:0012505">
    <property type="term" value="C:endomembrane system"/>
    <property type="evidence" value="ECO:0007669"/>
    <property type="project" value="UniProtKB-SubCell"/>
</dbReference>
<evidence type="ECO:0000259" key="7">
    <source>
        <dbReference type="Pfam" id="PF10277"/>
    </source>
</evidence>
<feature type="transmembrane region" description="Helical" evidence="6">
    <location>
        <begin position="165"/>
        <end position="189"/>
    </location>
</feature>
<evidence type="ECO:0000313" key="8">
    <source>
        <dbReference type="EMBL" id="OXA45202.1"/>
    </source>
</evidence>
<comment type="subcellular location">
    <subcellularLocation>
        <location evidence="1">Endomembrane system</location>
        <topology evidence="1">Multi-pass membrane protein</topology>
    </subcellularLocation>
</comment>
<dbReference type="InterPro" id="IPR019402">
    <property type="entry name" value="CWH43_N"/>
</dbReference>
<evidence type="ECO:0000313" key="9">
    <source>
        <dbReference type="Proteomes" id="UP000198287"/>
    </source>
</evidence>
<evidence type="ECO:0000256" key="2">
    <source>
        <dbReference type="ARBA" id="ARBA00006565"/>
    </source>
</evidence>
<name>A0A226DI32_FOLCA</name>
<keyword evidence="3 6" id="KW-0812">Transmembrane</keyword>
<keyword evidence="4 6" id="KW-1133">Transmembrane helix</keyword>
<evidence type="ECO:0000256" key="6">
    <source>
        <dbReference type="SAM" id="Phobius"/>
    </source>
</evidence>
<dbReference type="Pfam" id="PF10277">
    <property type="entry name" value="Frag1"/>
    <property type="match status" value="1"/>
</dbReference>
<evidence type="ECO:0000256" key="1">
    <source>
        <dbReference type="ARBA" id="ARBA00004127"/>
    </source>
</evidence>
<evidence type="ECO:0000256" key="4">
    <source>
        <dbReference type="ARBA" id="ARBA00022989"/>
    </source>
</evidence>
<proteinExistence type="inferred from homology"/>
<feature type="transmembrane region" description="Helical" evidence="6">
    <location>
        <begin position="9"/>
        <end position="32"/>
    </location>
</feature>
<gene>
    <name evidence="8" type="ORF">Fcan01_19845</name>
</gene>
<sequence length="253" mass="27914">MGSRGGSKLYLLPLGVAIIFPLTFIITFSVAISKNHVNFFFSYISDTGAIPQESLIFAQLLNIAGVLIGLSAYVRFKQVETFIKTEGKNSSKSSPNLGKFNKIGIIFGMICALGSSVVGIFNEKDQIFIHVVGAWMAFGGGSVYFIFQALISFQMVPLFGTKALAGFRMVLGCVCLSLFLISFMTGVMATNNWVETGNNKIMLKWLPENGGWAYRVTSVTTEWIMAALLDIYFITLIDDFRKIRYETPKVGNI</sequence>
<comment type="caution">
    <text evidence="8">The sequence shown here is derived from an EMBL/GenBank/DDBJ whole genome shotgun (WGS) entry which is preliminary data.</text>
</comment>
<feature type="transmembrane region" description="Helical" evidence="6">
    <location>
        <begin position="127"/>
        <end position="153"/>
    </location>
</feature>
<dbReference type="PANTHER" id="PTHR21324">
    <property type="entry name" value="FASTING-INDUCIBLE INTEGRAL MEMBRANE PROTEIN TM6P1-RELATED"/>
    <property type="match status" value="1"/>
</dbReference>
<organism evidence="8 9">
    <name type="scientific">Folsomia candida</name>
    <name type="common">Springtail</name>
    <dbReference type="NCBI Taxonomy" id="158441"/>
    <lineage>
        <taxon>Eukaryota</taxon>
        <taxon>Metazoa</taxon>
        <taxon>Ecdysozoa</taxon>
        <taxon>Arthropoda</taxon>
        <taxon>Hexapoda</taxon>
        <taxon>Collembola</taxon>
        <taxon>Entomobryomorpha</taxon>
        <taxon>Isotomoidea</taxon>
        <taxon>Isotomidae</taxon>
        <taxon>Proisotominae</taxon>
        <taxon>Folsomia</taxon>
    </lineage>
</organism>
<dbReference type="EMBL" id="LNIX01000018">
    <property type="protein sequence ID" value="OXA45202.1"/>
    <property type="molecule type" value="Genomic_DNA"/>
</dbReference>
<dbReference type="OMA" id="QNRLALW"/>
<dbReference type="InterPro" id="IPR050911">
    <property type="entry name" value="DRAM/TMEM150_Autophagy_Mod"/>
</dbReference>